<dbReference type="NCBIfam" id="TIGR03696">
    <property type="entry name" value="Rhs_assc_core"/>
    <property type="match status" value="1"/>
</dbReference>
<dbReference type="Gene3D" id="2.180.10.10">
    <property type="entry name" value="RHS repeat-associated core"/>
    <property type="match status" value="1"/>
</dbReference>
<comment type="caution">
    <text evidence="2">The sequence shown here is derived from an EMBL/GenBank/DDBJ whole genome shotgun (WGS) entry which is preliminary data.</text>
</comment>
<protein>
    <recommendedName>
        <fullName evidence="4">LamG-like jellyroll fold domain-containing protein</fullName>
    </recommendedName>
</protein>
<dbReference type="PANTHER" id="PTHR32305:SF17">
    <property type="entry name" value="TRNA NUCLEASE WAPA"/>
    <property type="match status" value="1"/>
</dbReference>
<evidence type="ECO:0008006" key="4">
    <source>
        <dbReference type="Google" id="ProtNLM"/>
    </source>
</evidence>
<feature type="region of interest" description="Disordered" evidence="1">
    <location>
        <begin position="907"/>
        <end position="927"/>
    </location>
</feature>
<dbReference type="InterPro" id="IPR022385">
    <property type="entry name" value="Rhs_assc_core"/>
</dbReference>
<dbReference type="InterPro" id="IPR013320">
    <property type="entry name" value="ConA-like_dom_sf"/>
</dbReference>
<dbReference type="EMBL" id="MFKP01000020">
    <property type="protein sequence ID" value="OGG44149.1"/>
    <property type="molecule type" value="Genomic_DNA"/>
</dbReference>
<dbReference type="PANTHER" id="PTHR32305">
    <property type="match status" value="1"/>
</dbReference>
<dbReference type="Pfam" id="PF13385">
    <property type="entry name" value="Laminin_G_3"/>
    <property type="match status" value="1"/>
</dbReference>
<evidence type="ECO:0000313" key="2">
    <source>
        <dbReference type="EMBL" id="OGG44149.1"/>
    </source>
</evidence>
<gene>
    <name evidence="2" type="ORF">A2841_00385</name>
</gene>
<feature type="compositionally biased region" description="Polar residues" evidence="1">
    <location>
        <begin position="328"/>
        <end position="337"/>
    </location>
</feature>
<reference evidence="2 3" key="1">
    <citation type="journal article" date="2016" name="Nat. Commun.">
        <title>Thousands of microbial genomes shed light on interconnected biogeochemical processes in an aquifer system.</title>
        <authorList>
            <person name="Anantharaman K."/>
            <person name="Brown C.T."/>
            <person name="Hug L.A."/>
            <person name="Sharon I."/>
            <person name="Castelle C.J."/>
            <person name="Probst A.J."/>
            <person name="Thomas B.C."/>
            <person name="Singh A."/>
            <person name="Wilkins M.J."/>
            <person name="Karaoz U."/>
            <person name="Brodie E.L."/>
            <person name="Williams K.H."/>
            <person name="Hubbard S.S."/>
            <person name="Banfield J.F."/>
        </authorList>
    </citation>
    <scope>NUCLEOTIDE SEQUENCE [LARGE SCALE GENOMIC DNA]</scope>
</reference>
<dbReference type="Pfam" id="PF25788">
    <property type="entry name" value="Ig_Rha78A_N"/>
    <property type="match status" value="1"/>
</dbReference>
<dbReference type="SUPFAM" id="SSF49899">
    <property type="entry name" value="Concanavalin A-like lectins/glucanases"/>
    <property type="match status" value="1"/>
</dbReference>
<dbReference type="Proteomes" id="UP000178249">
    <property type="component" value="Unassembled WGS sequence"/>
</dbReference>
<evidence type="ECO:0000256" key="1">
    <source>
        <dbReference type="SAM" id="MobiDB-lite"/>
    </source>
</evidence>
<organism evidence="2 3">
    <name type="scientific">Candidatus Kaiserbacteria bacterium RIFCSPHIGHO2_01_FULL_48_10</name>
    <dbReference type="NCBI Taxonomy" id="1798476"/>
    <lineage>
        <taxon>Bacteria</taxon>
        <taxon>Candidatus Kaiseribacteriota</taxon>
    </lineage>
</organism>
<name>A0A1F6C4L8_9BACT</name>
<dbReference type="InterPro" id="IPR050708">
    <property type="entry name" value="T6SS_VgrG/RHS"/>
</dbReference>
<accession>A0A1F6C4L8</accession>
<dbReference type="Gene3D" id="2.60.120.200">
    <property type="match status" value="1"/>
</dbReference>
<dbReference type="AlphaFoldDB" id="A0A1F6C4L8"/>
<proteinExistence type="predicted"/>
<feature type="region of interest" description="Disordered" evidence="1">
    <location>
        <begin position="294"/>
        <end position="342"/>
    </location>
</feature>
<sequence length="927" mass="99775">MDSGNATFSVPAWNTTNISYTYATGTTMWLASWIGYTAIGSEVYYFDTGELNREARVLDTNFESWPSTFGTATHVGRIDSMYATYTESPGSVQRSIEFGQDAYFSISDAAQSGLDPGSVVTVEAWINLESIPSNQTKYHFVSKSREGTGPDRSYLFGIIGTGSGNTNMHAEMNSSSNTANVAQNFSTDTWYHVAWVMSGSGGSGSTMYVNGTSVGTDNGVGGINDNTQSFLIGGRNLSGSVSNQLGGLIDEVRVWNTVRTQQQIQDNMNIELTGSESGLQGYWQFNGNILDETSNNNDLSSNGTFSYSTDSPFASGEPPSAPSALLTEGSTNPTAISDPTPEFSALYNDPNDSDNAVFYQLQVATSSSYWGSPYWDSTQTAMATTSVGSRSPDISYSGSALASSTPYYWRIKFWDDDGNEGAWSTTTASFILAGSMPGNGIPNTSPSHGGIQNMRFTYDAVGNITQVSETSGSGLGRVVVYGYDDLYRLTSASTTAASSTPFTQTYTYSKLGNITNKSDVGVYTYAETGYANPHAPTTINGVTHAYDNNGNLTAVVGSKTNQWDYRNRLVSAYASSSASTFFTYDHTIQRTTKGTGTATTTYPNRYYTVTSATTTKSIFAGDELLATITGTGGNASTTYNHNDWLGGTSAVTNSAGTVVQALDYYPYGSERISSGSNSTDRHYIGERFDSETSMNYLNSRYLQNSRGQFISEDPVFWEQKQNLTNPQSLNSYSYANDNPILNKDPSGRCGLLTPVCLAVLDGLEIYFTSMGVAKTFEAGYSNYYSDKPATEKFWNTVTHGILNLGSKGARTSIEDVGIDSTLLGGEYFPFRQFQLNQNYNNPIQRLTSNYSGPAFGVVGGNLVIKTSSNSAPMVYDSSGNPAKVGNSGSGGFIGTYDFGPGIGKYDYGKKEWVPPPPPPSQSSDSKK</sequence>
<feature type="compositionally biased region" description="Polar residues" evidence="1">
    <location>
        <begin position="294"/>
        <end position="312"/>
    </location>
</feature>
<evidence type="ECO:0000313" key="3">
    <source>
        <dbReference type="Proteomes" id="UP000178249"/>
    </source>
</evidence>